<dbReference type="RefSeq" id="WP_306099907.1">
    <property type="nucleotide sequence ID" value="NZ_CP162602.1"/>
</dbReference>
<dbReference type="GO" id="GO:0032259">
    <property type="term" value="P:methylation"/>
    <property type="evidence" value="ECO:0007669"/>
    <property type="project" value="UniProtKB-KW"/>
</dbReference>
<dbReference type="SUPFAM" id="SSF53335">
    <property type="entry name" value="S-adenosyl-L-methionine-dependent methyltransferases"/>
    <property type="match status" value="1"/>
</dbReference>
<dbReference type="Gene3D" id="3.40.50.150">
    <property type="entry name" value="Vaccinia Virus protein VP39"/>
    <property type="match status" value="1"/>
</dbReference>
<keyword evidence="2" id="KW-0808">Transferase</keyword>
<name>A0AB39HLL8_9VIBR</name>
<sequence>MRPLYDAFLPHLPKSAHILDAGCGSGRDSLYFAKLGHQVVAFDASAELVKLAKQHTGLEVACETFLSFQSSIAFEGIWACASLLHVEHQDLAKTMRHLSSLLADGGVFYCSFKYGEGQVERDGRVFTNLTESTLASLLTETSLSVKQTWVTADQRPGRQDEQWLNALLIKQGV</sequence>
<reference evidence="2" key="1">
    <citation type="submission" date="2024-07" db="EMBL/GenBank/DDBJ databases">
        <title>Genome Analysis of a Potential Novel Vibrio Species Secreting pH- and Thermo-stable Alginate Lyase and its Application in Producing Alginate Oligosaccharides.</title>
        <authorList>
            <person name="Huang H."/>
            <person name="Bao K."/>
        </authorList>
    </citation>
    <scope>NUCLEOTIDE SEQUENCE</scope>
    <source>
        <strain evidence="2">HB236076</strain>
        <plasmid evidence="2">p-HB236076</plasmid>
    </source>
</reference>
<protein>
    <submittedName>
        <fullName evidence="2">Class I SAM-dependent methyltransferase</fullName>
        <ecNumber evidence="2">2.1.1.222</ecNumber>
        <ecNumber evidence="2">2.1.1.64</ecNumber>
    </submittedName>
</protein>
<keyword evidence="2" id="KW-0489">Methyltransferase</keyword>
<dbReference type="AlphaFoldDB" id="A0AB39HLL8"/>
<dbReference type="GO" id="GO:0102208">
    <property type="term" value="F:2-polyprenyl-6-hydroxyphenol methylase activity"/>
    <property type="evidence" value="ECO:0007669"/>
    <property type="project" value="UniProtKB-EC"/>
</dbReference>
<evidence type="ECO:0000313" key="2">
    <source>
        <dbReference type="EMBL" id="XDK27144.1"/>
    </source>
</evidence>
<dbReference type="InterPro" id="IPR041698">
    <property type="entry name" value="Methyltransf_25"/>
</dbReference>
<proteinExistence type="predicted"/>
<gene>
    <name evidence="2" type="ORF">AB0763_16890</name>
</gene>
<evidence type="ECO:0000259" key="1">
    <source>
        <dbReference type="Pfam" id="PF13649"/>
    </source>
</evidence>
<dbReference type="KEGG" id="vih:AB0763_16890"/>
<keyword evidence="2" id="KW-0614">Plasmid</keyword>
<organism evidence="2">
    <name type="scientific">Vibrio sp. HB236076</name>
    <dbReference type="NCBI Taxonomy" id="3232307"/>
    <lineage>
        <taxon>Bacteria</taxon>
        <taxon>Pseudomonadati</taxon>
        <taxon>Pseudomonadota</taxon>
        <taxon>Gammaproteobacteria</taxon>
        <taxon>Vibrionales</taxon>
        <taxon>Vibrionaceae</taxon>
        <taxon>Vibrio</taxon>
    </lineage>
</organism>
<feature type="domain" description="Methyltransferase" evidence="1">
    <location>
        <begin position="18"/>
        <end position="106"/>
    </location>
</feature>
<geneLocation type="plasmid" evidence="2">
    <name>p-HB236076</name>
</geneLocation>
<dbReference type="PANTHER" id="PTHR43464">
    <property type="entry name" value="METHYLTRANSFERASE"/>
    <property type="match status" value="1"/>
</dbReference>
<dbReference type="CDD" id="cd02440">
    <property type="entry name" value="AdoMet_MTases"/>
    <property type="match status" value="1"/>
</dbReference>
<accession>A0AB39HLL8</accession>
<dbReference type="EC" id="2.1.1.64" evidence="2"/>
<dbReference type="PANTHER" id="PTHR43464:SF94">
    <property type="entry name" value="MALONYL-[ACYL-CARRIER PROTEIN] O-METHYLTRANSFERASE"/>
    <property type="match status" value="1"/>
</dbReference>
<dbReference type="InterPro" id="IPR029063">
    <property type="entry name" value="SAM-dependent_MTases_sf"/>
</dbReference>
<dbReference type="Pfam" id="PF13649">
    <property type="entry name" value="Methyltransf_25"/>
    <property type="match status" value="1"/>
</dbReference>
<dbReference type="EC" id="2.1.1.222" evidence="2"/>
<dbReference type="EMBL" id="CP162602">
    <property type="protein sequence ID" value="XDK27144.1"/>
    <property type="molecule type" value="Genomic_DNA"/>
</dbReference>
<dbReference type="GO" id="GO:0061542">
    <property type="term" value="F:3-demethylubiquinol 3-O-methyltransferase activity"/>
    <property type="evidence" value="ECO:0007669"/>
    <property type="project" value="UniProtKB-EC"/>
</dbReference>